<proteinExistence type="predicted"/>
<protein>
    <submittedName>
        <fullName evidence="1">Uncharacterized protein</fullName>
    </submittedName>
</protein>
<dbReference type="EMBL" id="BK059084">
    <property type="protein sequence ID" value="DAE28323.1"/>
    <property type="molecule type" value="Genomic_DNA"/>
</dbReference>
<organism evidence="1">
    <name type="scientific">virus sp. ctRTq15</name>
    <dbReference type="NCBI Taxonomy" id="2828253"/>
    <lineage>
        <taxon>Viruses</taxon>
    </lineage>
</organism>
<accession>A0A8S5RAZ4</accession>
<name>A0A8S5RAZ4_9VIRU</name>
<sequence>MCFKKQRGTTMQYVPNYPNLDDMLVKPVIPNVEMPNYEKGKSPYELLESQSAYLEKTSKELHDMAQSAKSQADSAKEIAESSKTQADVALKTSSKADIKGWISVVVSIICALMEFSVHHSEIIDFVKALAK</sequence>
<evidence type="ECO:0000313" key="1">
    <source>
        <dbReference type="EMBL" id="DAE28323.1"/>
    </source>
</evidence>
<reference evidence="1" key="1">
    <citation type="journal article" date="2021" name="Proc. Natl. Acad. Sci. U.S.A.">
        <title>A Catalog of Tens of Thousands of Viruses from Human Metagenomes Reveals Hidden Associations with Chronic Diseases.</title>
        <authorList>
            <person name="Tisza M.J."/>
            <person name="Buck C.B."/>
        </authorList>
    </citation>
    <scope>NUCLEOTIDE SEQUENCE</scope>
    <source>
        <strain evidence="1">CtRTq15</strain>
    </source>
</reference>